<organism evidence="2 3">
    <name type="scientific">Zea mays</name>
    <name type="common">Maize</name>
    <dbReference type="NCBI Taxonomy" id="4577"/>
    <lineage>
        <taxon>Eukaryota</taxon>
        <taxon>Viridiplantae</taxon>
        <taxon>Streptophyta</taxon>
        <taxon>Embryophyta</taxon>
        <taxon>Tracheophyta</taxon>
        <taxon>Spermatophyta</taxon>
        <taxon>Magnoliopsida</taxon>
        <taxon>Liliopsida</taxon>
        <taxon>Poales</taxon>
        <taxon>Poaceae</taxon>
        <taxon>PACMAD clade</taxon>
        <taxon>Panicoideae</taxon>
        <taxon>Andropogonodae</taxon>
        <taxon>Andropogoneae</taxon>
        <taxon>Tripsacinae</taxon>
        <taxon>Zea</taxon>
    </lineage>
</organism>
<reference evidence="3" key="1">
    <citation type="journal article" date="2009" name="Science">
        <title>The B73 maize genome: complexity, diversity, and dynamics.</title>
        <authorList>
            <person name="Schnable P.S."/>
            <person name="Ware D."/>
            <person name="Fulton R.S."/>
            <person name="Stein J.C."/>
            <person name="Wei F."/>
            <person name="Pasternak S."/>
            <person name="Liang C."/>
            <person name="Zhang J."/>
            <person name="Fulton L."/>
            <person name="Graves T.A."/>
            <person name="Minx P."/>
            <person name="Reily A.D."/>
            <person name="Courtney L."/>
            <person name="Kruchowski S.S."/>
            <person name="Tomlinson C."/>
            <person name="Strong C."/>
            <person name="Delehaunty K."/>
            <person name="Fronick C."/>
            <person name="Courtney B."/>
            <person name="Rock S.M."/>
            <person name="Belter E."/>
            <person name="Du F."/>
            <person name="Kim K."/>
            <person name="Abbott R.M."/>
            <person name="Cotton M."/>
            <person name="Levy A."/>
            <person name="Marchetto P."/>
            <person name="Ochoa K."/>
            <person name="Jackson S.M."/>
            <person name="Gillam B."/>
            <person name="Chen W."/>
            <person name="Yan L."/>
            <person name="Higginbotham J."/>
            <person name="Cardenas M."/>
            <person name="Waligorski J."/>
            <person name="Applebaum E."/>
            <person name="Phelps L."/>
            <person name="Falcone J."/>
            <person name="Kanchi K."/>
            <person name="Thane T."/>
            <person name="Scimone A."/>
            <person name="Thane N."/>
            <person name="Henke J."/>
            <person name="Wang T."/>
            <person name="Ruppert J."/>
            <person name="Shah N."/>
            <person name="Rotter K."/>
            <person name="Hodges J."/>
            <person name="Ingenthron E."/>
            <person name="Cordes M."/>
            <person name="Kohlberg S."/>
            <person name="Sgro J."/>
            <person name="Delgado B."/>
            <person name="Mead K."/>
            <person name="Chinwalla A."/>
            <person name="Leonard S."/>
            <person name="Crouse K."/>
            <person name="Collura K."/>
            <person name="Kudrna D."/>
            <person name="Currie J."/>
            <person name="He R."/>
            <person name="Angelova A."/>
            <person name="Rajasekar S."/>
            <person name="Mueller T."/>
            <person name="Lomeli R."/>
            <person name="Scara G."/>
            <person name="Ko A."/>
            <person name="Delaney K."/>
            <person name="Wissotski M."/>
            <person name="Lopez G."/>
            <person name="Campos D."/>
            <person name="Braidotti M."/>
            <person name="Ashley E."/>
            <person name="Golser W."/>
            <person name="Kim H."/>
            <person name="Lee S."/>
            <person name="Lin J."/>
            <person name="Dujmic Z."/>
            <person name="Kim W."/>
            <person name="Talag J."/>
            <person name="Zuccolo A."/>
            <person name="Fan C."/>
            <person name="Sebastian A."/>
            <person name="Kramer M."/>
            <person name="Spiegel L."/>
            <person name="Nascimento L."/>
            <person name="Zutavern T."/>
            <person name="Miller B."/>
            <person name="Ambroise C."/>
            <person name="Muller S."/>
            <person name="Spooner W."/>
            <person name="Narechania A."/>
            <person name="Ren L."/>
            <person name="Wei S."/>
            <person name="Kumari S."/>
            <person name="Faga B."/>
            <person name="Levy M.J."/>
            <person name="McMahan L."/>
            <person name="Van Buren P."/>
            <person name="Vaughn M.W."/>
            <person name="Ying K."/>
            <person name="Yeh C.-T."/>
            <person name="Emrich S.J."/>
            <person name="Jia Y."/>
            <person name="Kalyanaraman A."/>
            <person name="Hsia A.-P."/>
            <person name="Barbazuk W.B."/>
            <person name="Baucom R.S."/>
            <person name="Brutnell T.P."/>
            <person name="Carpita N.C."/>
            <person name="Chaparro C."/>
            <person name="Chia J.-M."/>
            <person name="Deragon J.-M."/>
            <person name="Estill J.C."/>
            <person name="Fu Y."/>
            <person name="Jeddeloh J.A."/>
            <person name="Han Y."/>
            <person name="Lee H."/>
            <person name="Li P."/>
            <person name="Lisch D.R."/>
            <person name="Liu S."/>
            <person name="Liu Z."/>
            <person name="Nagel D.H."/>
            <person name="McCann M.C."/>
            <person name="SanMiguel P."/>
            <person name="Myers A.M."/>
            <person name="Nettleton D."/>
            <person name="Nguyen J."/>
            <person name="Penning B.W."/>
            <person name="Ponnala L."/>
            <person name="Schneider K.L."/>
            <person name="Schwartz D.C."/>
            <person name="Sharma A."/>
            <person name="Soderlund C."/>
            <person name="Springer N.M."/>
            <person name="Sun Q."/>
            <person name="Wang H."/>
            <person name="Waterman M."/>
            <person name="Westerman R."/>
            <person name="Wolfgruber T.K."/>
            <person name="Yang L."/>
            <person name="Yu Y."/>
            <person name="Zhang L."/>
            <person name="Zhou S."/>
            <person name="Zhu Q."/>
            <person name="Bennetzen J.L."/>
            <person name="Dawe R.K."/>
            <person name="Jiang J."/>
            <person name="Jiang N."/>
            <person name="Presting G.G."/>
            <person name="Wessler S.R."/>
            <person name="Aluru S."/>
            <person name="Martienssen R.A."/>
            <person name="Clifton S.W."/>
            <person name="McCombie W.R."/>
            <person name="Wing R.A."/>
            <person name="Wilson R.K."/>
        </authorList>
    </citation>
    <scope>NUCLEOTIDE SEQUENCE [LARGE SCALE GENOMIC DNA]</scope>
    <source>
        <strain evidence="3">cv. B73</strain>
    </source>
</reference>
<proteinExistence type="predicted"/>
<dbReference type="Gramene" id="Zm00001eb362280_T001">
    <property type="protein sequence ID" value="Zm00001eb362280_P001"/>
    <property type="gene ID" value="Zm00001eb362280"/>
</dbReference>
<feature type="region of interest" description="Disordered" evidence="1">
    <location>
        <begin position="1"/>
        <end position="145"/>
    </location>
</feature>
<dbReference type="Proteomes" id="UP000007305">
    <property type="component" value="Chromosome 8"/>
</dbReference>
<accession>A0A804QXG1</accession>
<protein>
    <submittedName>
        <fullName evidence="2">Uncharacterized protein</fullName>
    </submittedName>
</protein>
<evidence type="ECO:0000313" key="3">
    <source>
        <dbReference type="Proteomes" id="UP000007305"/>
    </source>
</evidence>
<evidence type="ECO:0000313" key="2">
    <source>
        <dbReference type="EnsemblPlants" id="Zm00001eb362280_P001"/>
    </source>
</evidence>
<dbReference type="AlphaFoldDB" id="A0A804QXG1"/>
<evidence type="ECO:0000256" key="1">
    <source>
        <dbReference type="SAM" id="MobiDB-lite"/>
    </source>
</evidence>
<feature type="compositionally biased region" description="Basic and acidic residues" evidence="1">
    <location>
        <begin position="79"/>
        <end position="104"/>
    </location>
</feature>
<feature type="compositionally biased region" description="Basic and acidic residues" evidence="1">
    <location>
        <begin position="1"/>
        <end position="21"/>
    </location>
</feature>
<dbReference type="InParanoid" id="A0A804QXG1"/>
<feature type="compositionally biased region" description="Basic and acidic residues" evidence="1">
    <location>
        <begin position="46"/>
        <end position="68"/>
    </location>
</feature>
<dbReference type="EnsemblPlants" id="Zm00001eb362280_T001">
    <property type="protein sequence ID" value="Zm00001eb362280_P001"/>
    <property type="gene ID" value="Zm00001eb362280"/>
</dbReference>
<feature type="compositionally biased region" description="Basic and acidic residues" evidence="1">
    <location>
        <begin position="113"/>
        <end position="123"/>
    </location>
</feature>
<reference evidence="2" key="3">
    <citation type="submission" date="2021-05" db="UniProtKB">
        <authorList>
            <consortium name="EnsemblPlants"/>
        </authorList>
    </citation>
    <scope>IDENTIFICATION</scope>
    <source>
        <strain evidence="2">cv. B73</strain>
    </source>
</reference>
<sequence>MGTRHGRAERELERNPSRERAPAGLGRGSREPGVATGEGYRRGTAARRDARPDAASRERDEPKEERARRSVQPWRNLGRGKEALGSREGARLERDGGRREERRGWSSNAAAGKELDAGAREGGRSPNAGEQGEEEAPAGVLPWEN</sequence>
<keyword evidence="3" id="KW-1185">Reference proteome</keyword>
<reference evidence="2" key="2">
    <citation type="submission" date="2019-07" db="EMBL/GenBank/DDBJ databases">
        <authorList>
            <person name="Seetharam A."/>
            <person name="Woodhouse M."/>
            <person name="Cannon E."/>
        </authorList>
    </citation>
    <scope>NUCLEOTIDE SEQUENCE [LARGE SCALE GENOMIC DNA]</scope>
    <source>
        <strain evidence="2">cv. B73</strain>
    </source>
</reference>
<name>A0A804QXG1_MAIZE</name>